<dbReference type="SMART" id="SM00324">
    <property type="entry name" value="RhoGAP"/>
    <property type="match status" value="1"/>
</dbReference>
<dbReference type="Gene3D" id="1.10.555.10">
    <property type="entry name" value="Rho GTPase activation protein"/>
    <property type="match status" value="1"/>
</dbReference>
<dbReference type="InterPro" id="IPR035892">
    <property type="entry name" value="C2_domain_sf"/>
</dbReference>
<dbReference type="PANTHER" id="PTHR46150">
    <property type="entry name" value="RHO GTPASE-ACTIVATING PROTEIN 100F"/>
    <property type="match status" value="1"/>
</dbReference>
<evidence type="ECO:0000256" key="7">
    <source>
        <dbReference type="ARBA" id="ARBA00075368"/>
    </source>
</evidence>
<dbReference type="GO" id="GO:0007165">
    <property type="term" value="P:signal transduction"/>
    <property type="evidence" value="ECO:0007669"/>
    <property type="project" value="InterPro"/>
</dbReference>
<dbReference type="SUPFAM" id="SSF49562">
    <property type="entry name" value="C2 domain (Calcium/lipid-binding domain, CaLB)"/>
    <property type="match status" value="1"/>
</dbReference>
<keyword evidence="2" id="KW-0597">Phosphoprotein</keyword>
<feature type="compositionally biased region" description="Basic and acidic residues" evidence="8">
    <location>
        <begin position="25"/>
        <end position="34"/>
    </location>
</feature>
<dbReference type="GO" id="GO:0097060">
    <property type="term" value="C:synaptic membrane"/>
    <property type="evidence" value="ECO:0007669"/>
    <property type="project" value="TreeGrafter"/>
</dbReference>
<dbReference type="AlphaFoldDB" id="A0A151NVL7"/>
<feature type="domain" description="Rho-GAP" evidence="9">
    <location>
        <begin position="613"/>
        <end position="823"/>
    </location>
</feature>
<dbReference type="SUPFAM" id="SSF48350">
    <property type="entry name" value="GTPase activation domain, GAP"/>
    <property type="match status" value="1"/>
</dbReference>
<evidence type="ECO:0000256" key="6">
    <source>
        <dbReference type="ARBA" id="ARBA00074687"/>
    </source>
</evidence>
<gene>
    <name evidence="10" type="ORF">Y1Q_0009448</name>
</gene>
<dbReference type="Proteomes" id="UP000050525">
    <property type="component" value="Unassembled WGS sequence"/>
</dbReference>
<evidence type="ECO:0000259" key="9">
    <source>
        <dbReference type="PROSITE" id="PS50238"/>
    </source>
</evidence>
<evidence type="ECO:0000256" key="4">
    <source>
        <dbReference type="ARBA" id="ARBA00023288"/>
    </source>
</evidence>
<keyword evidence="4" id="KW-0449">Lipoprotein</keyword>
<dbReference type="eggNOG" id="KOG1452">
    <property type="taxonomic scope" value="Eukaryota"/>
</dbReference>
<evidence type="ECO:0000256" key="5">
    <source>
        <dbReference type="ARBA" id="ARBA00057607"/>
    </source>
</evidence>
<evidence type="ECO:0000313" key="10">
    <source>
        <dbReference type="EMBL" id="KYO40773.1"/>
    </source>
</evidence>
<dbReference type="InterPro" id="IPR000198">
    <property type="entry name" value="RhoGAP_dom"/>
</dbReference>
<protein>
    <recommendedName>
        <fullName evidence="6">Rho GTPase-activating protein SYDE1</fullName>
    </recommendedName>
    <alternativeName>
        <fullName evidence="7">Synapse defective protein 1 homolog 1</fullName>
    </alternativeName>
</protein>
<organism evidence="10 11">
    <name type="scientific">Alligator mississippiensis</name>
    <name type="common">American alligator</name>
    <dbReference type="NCBI Taxonomy" id="8496"/>
    <lineage>
        <taxon>Eukaryota</taxon>
        <taxon>Metazoa</taxon>
        <taxon>Chordata</taxon>
        <taxon>Craniata</taxon>
        <taxon>Vertebrata</taxon>
        <taxon>Euteleostomi</taxon>
        <taxon>Archelosauria</taxon>
        <taxon>Archosauria</taxon>
        <taxon>Crocodylia</taxon>
        <taxon>Alligatoridae</taxon>
        <taxon>Alligatorinae</taxon>
        <taxon>Alligator</taxon>
    </lineage>
</organism>
<evidence type="ECO:0000256" key="3">
    <source>
        <dbReference type="ARBA" id="ARBA00023139"/>
    </source>
</evidence>
<feature type="region of interest" description="Disordered" evidence="8">
    <location>
        <begin position="84"/>
        <end position="165"/>
    </location>
</feature>
<feature type="compositionally biased region" description="Basic residues" evidence="8">
    <location>
        <begin position="9"/>
        <end position="24"/>
    </location>
</feature>
<dbReference type="InterPro" id="IPR057459">
    <property type="entry name" value="SYDE1/2_C2"/>
</dbReference>
<dbReference type="InterPro" id="IPR008936">
    <property type="entry name" value="Rho_GTPase_activation_prot"/>
</dbReference>
<feature type="region of interest" description="Disordered" evidence="8">
    <location>
        <begin position="194"/>
        <end position="459"/>
    </location>
</feature>
<dbReference type="InterPro" id="IPR052118">
    <property type="entry name" value="Rho-GAP_regulator"/>
</dbReference>
<dbReference type="GO" id="GO:0016477">
    <property type="term" value="P:cell migration"/>
    <property type="evidence" value="ECO:0007669"/>
    <property type="project" value="TreeGrafter"/>
</dbReference>
<dbReference type="PANTHER" id="PTHR46150:SF2">
    <property type="entry name" value="RHO GTPASE-ACTIVATING PROTEIN SYDE1"/>
    <property type="match status" value="1"/>
</dbReference>
<dbReference type="EMBL" id="AKHW03001862">
    <property type="protein sequence ID" value="KYO40773.1"/>
    <property type="molecule type" value="Genomic_DNA"/>
</dbReference>
<comment type="function">
    <text evidence="5">GTPase activator for the Rho-type GTPases. As a GCM1 downstream effector, it is involved in placental development and positively regulates trophoblast cells migration. It regulates cytoskeletal remodeling by controlling the activity of Rho GTPases including RHOA, CDC42 and RAC1.</text>
</comment>
<reference evidence="10 11" key="1">
    <citation type="journal article" date="2012" name="Genome Biol.">
        <title>Sequencing three crocodilian genomes to illuminate the evolution of archosaurs and amniotes.</title>
        <authorList>
            <person name="St John J.A."/>
            <person name="Braun E.L."/>
            <person name="Isberg S.R."/>
            <person name="Miles L.G."/>
            <person name="Chong A.Y."/>
            <person name="Gongora J."/>
            <person name="Dalzell P."/>
            <person name="Moran C."/>
            <person name="Bed'hom B."/>
            <person name="Abzhanov A."/>
            <person name="Burgess S.C."/>
            <person name="Cooksey A.M."/>
            <person name="Castoe T.A."/>
            <person name="Crawford N.G."/>
            <person name="Densmore L.D."/>
            <person name="Drew J.C."/>
            <person name="Edwards S.V."/>
            <person name="Faircloth B.C."/>
            <person name="Fujita M.K."/>
            <person name="Greenwold M.J."/>
            <person name="Hoffmann F.G."/>
            <person name="Howard J.M."/>
            <person name="Iguchi T."/>
            <person name="Janes D.E."/>
            <person name="Khan S.Y."/>
            <person name="Kohno S."/>
            <person name="de Koning A.J."/>
            <person name="Lance S.L."/>
            <person name="McCarthy F.M."/>
            <person name="McCormack J.E."/>
            <person name="Merchant M.E."/>
            <person name="Peterson D.G."/>
            <person name="Pollock D.D."/>
            <person name="Pourmand N."/>
            <person name="Raney B.J."/>
            <person name="Roessler K.A."/>
            <person name="Sanford J.R."/>
            <person name="Sawyer R.H."/>
            <person name="Schmidt C.J."/>
            <person name="Triplett E.W."/>
            <person name="Tuberville T.D."/>
            <person name="Venegas-Anaya M."/>
            <person name="Howard J.T."/>
            <person name="Jarvis E.D."/>
            <person name="Guillette L.J.Jr."/>
            <person name="Glenn T.C."/>
            <person name="Green R.E."/>
            <person name="Ray D.A."/>
        </authorList>
    </citation>
    <scope>NUCLEOTIDE SEQUENCE [LARGE SCALE GENOMIC DNA]</scope>
    <source>
        <strain evidence="10">KSC_2009_1</strain>
    </source>
</reference>
<comment type="caution">
    <text evidence="10">The sequence shown here is derived from an EMBL/GenBank/DDBJ whole genome shotgun (WGS) entry which is preliminary data.</text>
</comment>
<feature type="compositionally biased region" description="Basic and acidic residues" evidence="8">
    <location>
        <begin position="261"/>
        <end position="272"/>
    </location>
</feature>
<dbReference type="FunFam" id="1.10.555.10:FF:000051">
    <property type="entry name" value="Synapse defective Rho GTPase homolog 1"/>
    <property type="match status" value="1"/>
</dbReference>
<accession>A0A151NVL7</accession>
<dbReference type="PhylomeDB" id="A0A151NVL7"/>
<evidence type="ECO:0000256" key="1">
    <source>
        <dbReference type="ARBA" id="ARBA00022468"/>
    </source>
</evidence>
<evidence type="ECO:0000313" key="11">
    <source>
        <dbReference type="Proteomes" id="UP000050525"/>
    </source>
</evidence>
<evidence type="ECO:0000256" key="2">
    <source>
        <dbReference type="ARBA" id="ARBA00022553"/>
    </source>
</evidence>
<feature type="region of interest" description="Disordered" evidence="8">
    <location>
        <begin position="907"/>
        <end position="937"/>
    </location>
</feature>
<dbReference type="Pfam" id="PF00620">
    <property type="entry name" value="RhoGAP"/>
    <property type="match status" value="1"/>
</dbReference>
<dbReference type="GO" id="GO:0005096">
    <property type="term" value="F:GTPase activator activity"/>
    <property type="evidence" value="ECO:0007669"/>
    <property type="project" value="UniProtKB-KW"/>
</dbReference>
<feature type="region of interest" description="Disordered" evidence="8">
    <location>
        <begin position="1"/>
        <end position="65"/>
    </location>
</feature>
<keyword evidence="1" id="KW-0343">GTPase activation</keyword>
<keyword evidence="11" id="KW-1185">Reference proteome</keyword>
<dbReference type="GO" id="GO:0046578">
    <property type="term" value="P:regulation of Ras protein signal transduction"/>
    <property type="evidence" value="ECO:0007669"/>
    <property type="project" value="TreeGrafter"/>
</dbReference>
<dbReference type="PROSITE" id="PS50238">
    <property type="entry name" value="RHOGAP"/>
    <property type="match status" value="1"/>
</dbReference>
<dbReference type="Pfam" id="PF25336">
    <property type="entry name" value="C2_SYDE"/>
    <property type="match status" value="1"/>
</dbReference>
<feature type="compositionally biased region" description="Acidic residues" evidence="8">
    <location>
        <begin position="917"/>
        <end position="929"/>
    </location>
</feature>
<keyword evidence="3" id="KW-0564">Palmitate</keyword>
<proteinExistence type="predicted"/>
<evidence type="ECO:0000256" key="8">
    <source>
        <dbReference type="SAM" id="MobiDB-lite"/>
    </source>
</evidence>
<sequence>MAEPLLRRTFSRLRGRERLRRKKSDAKERERPLRTPDSPVELVPETGPSSEVVAAPDPDGGCRKGAAITVSKKQNWARFSCGVRDEPRVSCRRKGPVSSKASPEPQDEGDGRSPDESPQSPGQPRLLPSSPHMGELAMDEEDGGPGEGPLWPDGPRDEEAESLCSYAELGAAAGAMKGASHGAYLQSLERSSRHWVLSSGKALGPDESAPSTRAEQEPGAMGSEGEIWYNPIPEDEDVVGTRQNTEPWRRWGSVASAQEPDQARMEPPHKPSSEAPSRSRAGGAESHSARTGLGPDAASQGKDEGAGRAQSCGKAPTMPCMSAEAVPGGPSPPPSPGAAKKGRALGRAKSPGTVRRLSMKMKKLPELRRKLSLRSTRTRGPEAEGGGAMGSTSPRDARKESGNVISRYHLDSSVEARPGLPRGKAASKGGYLSDGDSPELLAKSDKHTGAEPEPGTGPGLDVSSFQSYSFVEQPRCVQQLSGLVSVHLYGLQDLRALRAEAREVFCVLQVDAAHKARTALLPGHAAFLRLNHTFNLELEGAQLLKVVVFSWDPAAGRNRVCCHGTIILPHIFRGSRVQQLALQLEPRGILYVKLTLVEQWDMPNAREPRVFGVELRQLVERENAVLKVPLLIQKCVARIERCGLKVVGLYRLCGSAAVKKELRDAFERDSAAVTLSEQLYPDINVITGILKDYLRELPTPLITPTLYHVVLEAMARRPPRAGLSEREAMETVALLDCLPDIEKATLTMLLDHLSLVASFHDFNRMHAQNLAVCFGPVLLSQSQDPRRPGARSYAHCEDIASAVDFKRHIEVLHYLLQAWPGSPFLIGWFILICVSFQPLIVPHRTEGPEGTQSSCLRPKRHPALRLELLESQVVARHRPRGLESPPSNRYAGDWSVCGQEFLLLPGPGPGSGPGGEADYDEVAGSDSEGEGTGLGGPSRTIFMGDFALVDDPEAPFSPRLNLKDFDALILDLERELSKPINVCL</sequence>
<name>A0A151NVL7_ALLMI</name>
<dbReference type="STRING" id="8496.A0A151NVL7"/>